<comment type="caution">
    <text evidence="3">The sequence shown here is derived from an EMBL/GenBank/DDBJ whole genome shotgun (WGS) entry which is preliminary data.</text>
</comment>
<evidence type="ECO:0000313" key="3">
    <source>
        <dbReference type="EMBL" id="MCA5006475.1"/>
    </source>
</evidence>
<keyword evidence="4" id="KW-1185">Reference proteome</keyword>
<dbReference type="RefSeq" id="WP_225554834.1">
    <property type="nucleotide sequence ID" value="NZ_JADEYP010000035.1"/>
</dbReference>
<protein>
    <submittedName>
        <fullName evidence="3">Outer membrane beta-barrel protein</fullName>
    </submittedName>
</protein>
<evidence type="ECO:0000313" key="4">
    <source>
        <dbReference type="Proteomes" id="UP001165302"/>
    </source>
</evidence>
<dbReference type="Pfam" id="PF13505">
    <property type="entry name" value="OMP_b-brl"/>
    <property type="match status" value="1"/>
</dbReference>
<reference evidence="3" key="1">
    <citation type="submission" date="2020-10" db="EMBL/GenBank/DDBJ databases">
        <authorList>
            <person name="Lu T."/>
            <person name="Wang Q."/>
            <person name="Han X."/>
        </authorList>
    </citation>
    <scope>NUCLEOTIDE SEQUENCE</scope>
    <source>
        <strain evidence="3">WQ 366</strain>
    </source>
</reference>
<dbReference type="Proteomes" id="UP001165302">
    <property type="component" value="Unassembled WGS sequence"/>
</dbReference>
<dbReference type="EMBL" id="JADEYP010000035">
    <property type="protein sequence ID" value="MCA5006475.1"/>
    <property type="molecule type" value="Genomic_DNA"/>
</dbReference>
<evidence type="ECO:0000256" key="1">
    <source>
        <dbReference type="ARBA" id="ARBA00022729"/>
    </source>
</evidence>
<dbReference type="SUPFAM" id="SSF56925">
    <property type="entry name" value="OMPA-like"/>
    <property type="match status" value="1"/>
</dbReference>
<dbReference type="InterPro" id="IPR027385">
    <property type="entry name" value="Beta-barrel_OMP"/>
</dbReference>
<accession>A0ABS7ZC65</accession>
<name>A0ABS7ZC65_9SPHI</name>
<organism evidence="3 4">
    <name type="scientific">Sphingobacterium bovistauri</name>
    <dbReference type="NCBI Taxonomy" id="2781959"/>
    <lineage>
        <taxon>Bacteria</taxon>
        <taxon>Pseudomonadati</taxon>
        <taxon>Bacteroidota</taxon>
        <taxon>Sphingobacteriia</taxon>
        <taxon>Sphingobacteriales</taxon>
        <taxon>Sphingobacteriaceae</taxon>
        <taxon>Sphingobacterium</taxon>
    </lineage>
</organism>
<feature type="domain" description="Outer membrane protein beta-barrel" evidence="2">
    <location>
        <begin position="5"/>
        <end position="177"/>
    </location>
</feature>
<sequence length="196" mass="22645">MKTFIITLITCFALPISYAQENKFIISTSFRFNNSNSETEIQKHSNNFTQINPRIMYKLKNKWGVGFLYAISKDKTEDNDNIYSKLTGNKFGGFIQYNLIDITKFQLFSELNASYTTLKHKSEMDTFNDISSKGAFLNINMGARYNLYKRFGIELRLNDLISYSSTKLDVSETKSSSFNLLNNPFQQLSYGISYSF</sequence>
<keyword evidence="1" id="KW-0732">Signal</keyword>
<gene>
    <name evidence="3" type="ORF">IPZ78_15105</name>
</gene>
<evidence type="ECO:0000259" key="2">
    <source>
        <dbReference type="Pfam" id="PF13505"/>
    </source>
</evidence>
<proteinExistence type="predicted"/>
<dbReference type="InterPro" id="IPR011250">
    <property type="entry name" value="OMP/PagP_B-barrel"/>
</dbReference>
<dbReference type="Gene3D" id="2.40.160.20">
    <property type="match status" value="1"/>
</dbReference>